<evidence type="ECO:0000313" key="4">
    <source>
        <dbReference type="EMBL" id="MBC2311109.1"/>
    </source>
</evidence>
<protein>
    <recommendedName>
        <fullName evidence="2">LXG domain-containing protein</fullName>
    </recommendedName>
</protein>
<dbReference type="EMBL" id="JAARZT010000042">
    <property type="protein sequence ID" value="MBC2294717.1"/>
    <property type="molecule type" value="Genomic_DNA"/>
</dbReference>
<comment type="similarity">
    <text evidence="1">In the N-terminal section; belongs to the LXG family.</text>
</comment>
<dbReference type="Proteomes" id="UP000543005">
    <property type="component" value="Unassembled WGS sequence"/>
</dbReference>
<dbReference type="Proteomes" id="UP000565628">
    <property type="component" value="Unassembled WGS sequence"/>
</dbReference>
<accession>A0A7X0ZLV7</accession>
<comment type="caution">
    <text evidence="4">The sequence shown here is derived from an EMBL/GenBank/DDBJ whole genome shotgun (WGS) entry which is preliminary data.</text>
</comment>
<evidence type="ECO:0000313" key="3">
    <source>
        <dbReference type="EMBL" id="MBC2294717.1"/>
    </source>
</evidence>
<dbReference type="AlphaFoldDB" id="A0A7X0ZLV7"/>
<evidence type="ECO:0000313" key="6">
    <source>
        <dbReference type="Proteomes" id="UP000565628"/>
    </source>
</evidence>
<dbReference type="RefSeq" id="WP_185630047.1">
    <property type="nucleotide sequence ID" value="NZ_JAARZT010000042.1"/>
</dbReference>
<dbReference type="PROSITE" id="PS51756">
    <property type="entry name" value="LXG"/>
    <property type="match status" value="1"/>
</dbReference>
<dbReference type="Pfam" id="PF04740">
    <property type="entry name" value="LXG"/>
    <property type="match status" value="1"/>
</dbReference>
<name>A0A7X0ZLV7_9LIST</name>
<gene>
    <name evidence="3" type="ORF">HCC36_15950</name>
    <name evidence="4" type="ORF">HCJ81_09415</name>
</gene>
<dbReference type="InterPro" id="IPR006829">
    <property type="entry name" value="LXG_dom"/>
</dbReference>
<feature type="domain" description="LXG" evidence="2">
    <location>
        <begin position="1"/>
        <end position="232"/>
    </location>
</feature>
<evidence type="ECO:0000259" key="2">
    <source>
        <dbReference type="PROSITE" id="PS51756"/>
    </source>
</evidence>
<evidence type="ECO:0000313" key="5">
    <source>
        <dbReference type="Proteomes" id="UP000543005"/>
    </source>
</evidence>
<reference evidence="5 6" key="1">
    <citation type="submission" date="2020-03" db="EMBL/GenBank/DDBJ databases">
        <title>Soil Listeria distribution.</title>
        <authorList>
            <person name="Liao J."/>
            <person name="Wiedmann M."/>
        </authorList>
    </citation>
    <scope>NUCLEOTIDE SEQUENCE [LARGE SCALE GENOMIC DNA]</scope>
    <source>
        <strain evidence="4 6">FSL L7-0039</strain>
        <strain evidence="3 5">FSL L7-0051</strain>
    </source>
</reference>
<evidence type="ECO:0000256" key="1">
    <source>
        <dbReference type="ARBA" id="ARBA00034117"/>
    </source>
</evidence>
<dbReference type="EMBL" id="JAASWV010000012">
    <property type="protein sequence ID" value="MBC2311109.1"/>
    <property type="molecule type" value="Genomic_DNA"/>
</dbReference>
<proteinExistence type="inferred from homology"/>
<sequence length="633" mass="69327">MSYLIKYDDITNFSGYAGQKLNTYQEQLTLIQDSLQGIVGLDQLKGSAADSIKNYLNEVHSSLIASIQQLITEYQAHFLLYKDGYYQEIDSDPHTQIDEDVLIDKKSFFNTSNTDFENTYADFVSGVRNIQDILPNSSVNPNGLRQDYTEINRHIDTLKEKTGNYEAQHQKDDLTNFKSMLLSIQQLIKENQAKPQGVTTYQTGDIASFPSAASLTGALQKSNEFLQVNSVAIQAASGRESERWDALKAEEEARLAEEREKKGWLQLVGGAAAVLVGGAAIVLTAGAATPIVLGVGAVAFGSIAYGASEMIEGGQQVYYGMKGDGYTFATNPLRDTLFMGNQAAYDTFGLLTTTASSIVIPGALAARSAIAAGRIVGVADIAITASSRAALGEIGGLLLSRGLPPVLEPYVGGDWATGIGLVSGLVAAAGGGAWAVRGVNSVLDVPTTSIFKPRILPSESKLLNSNGCFVDDVLESNYQKYLQRKASTQKVPRDRLEWKKVSDYMATESPTARGNKFNAKAKSLDIYEYHEIYLSNGKRLDSYDPLAGEIISRKVTDLDKITESTFRRYLSEFRDKYSLGTEIRSNKYPDLDGMKLKGKYIFEIPESNASLKNIDYYKKIAEEYGVTLRFLEE</sequence>
<organism evidence="4 6">
    <name type="scientific">Listeria booriae</name>
    <dbReference type="NCBI Taxonomy" id="1552123"/>
    <lineage>
        <taxon>Bacteria</taxon>
        <taxon>Bacillati</taxon>
        <taxon>Bacillota</taxon>
        <taxon>Bacilli</taxon>
        <taxon>Bacillales</taxon>
        <taxon>Listeriaceae</taxon>
        <taxon>Listeria</taxon>
    </lineage>
</organism>